<dbReference type="AlphaFoldDB" id="A0AA92JZM5"/>
<proteinExistence type="predicted"/>
<reference evidence="2" key="1">
    <citation type="submission" date="2020-04" db="EMBL/GenBank/DDBJ databases">
        <title>Ralstonia solanacearum UW576, UW763, UW773, and UW774.</title>
        <authorList>
            <person name="Steidl O."/>
            <person name="Truchon A."/>
            <person name="Allen C."/>
        </authorList>
    </citation>
    <scope>NUCLEOTIDE SEQUENCE [LARGE SCALE GENOMIC DNA]</scope>
    <source>
        <strain evidence="2">UW774</strain>
    </source>
</reference>
<protein>
    <submittedName>
        <fullName evidence="1">Uncharacterized protein</fullName>
    </submittedName>
</protein>
<name>A0AA92JZM5_RALSL</name>
<sequence>MNNEAKPVLVSDWLLMDSWLATDGLLLIVGLEPETTFEVNCRAEVSVFERNKIHFSTRELPRYLRTLEGVLSRVKCNV</sequence>
<organism evidence="1 2">
    <name type="scientific">Ralstonia solanacearum</name>
    <name type="common">Pseudomonas solanacearum</name>
    <dbReference type="NCBI Taxonomy" id="305"/>
    <lineage>
        <taxon>Bacteria</taxon>
        <taxon>Pseudomonadati</taxon>
        <taxon>Pseudomonadota</taxon>
        <taxon>Betaproteobacteria</taxon>
        <taxon>Burkholderiales</taxon>
        <taxon>Burkholderiaceae</taxon>
        <taxon>Ralstonia</taxon>
        <taxon>Ralstonia solanacearum species complex</taxon>
    </lineage>
</organism>
<dbReference type="EMBL" id="CP051169">
    <property type="protein sequence ID" value="QOK95811.1"/>
    <property type="molecule type" value="Genomic_DNA"/>
</dbReference>
<accession>A0AA92JZM5</accession>
<gene>
    <name evidence="1" type="ORF">HF909_04780</name>
</gene>
<evidence type="ECO:0000313" key="1">
    <source>
        <dbReference type="EMBL" id="QOK95811.1"/>
    </source>
</evidence>
<evidence type="ECO:0000313" key="2">
    <source>
        <dbReference type="Proteomes" id="UP000593970"/>
    </source>
</evidence>
<dbReference type="Proteomes" id="UP000593970">
    <property type="component" value="Chromosome"/>
</dbReference>